<evidence type="ECO:0000313" key="3">
    <source>
        <dbReference type="EMBL" id="KAG6477624.1"/>
    </source>
</evidence>
<dbReference type="PANTHER" id="PTHR33270">
    <property type="entry name" value="BNAC05G50380D PROTEIN"/>
    <property type="match status" value="1"/>
</dbReference>
<proteinExistence type="predicted"/>
<sequence>MTPAKASPSSAAAISAYCSQPKNPRGGQPEGPTRARLRSASFHHAAAAAAHPEHRQMRRPKTQPELLCRGAATSSPTRVPAKVLVNVAVQRSLGPVQVVASTEWSVGELVAAALARYDREGRRPTLPAAEPSAFGLHYSQFSLESDTALPILAAIRPESGRDRIPAGSRLDSGRIAARIGSAVSASVFGRFWPRNGRIPTAIRPTVAGRPVEGRQSVVWRGWRRRREER</sequence>
<protein>
    <recommendedName>
        <fullName evidence="2">DUF7054 domain-containing protein</fullName>
    </recommendedName>
</protein>
<feature type="region of interest" description="Disordered" evidence="1">
    <location>
        <begin position="1"/>
        <end position="60"/>
    </location>
</feature>
<dbReference type="PANTHER" id="PTHR33270:SF24">
    <property type="entry name" value="EXPRESSED PROTEIN"/>
    <property type="match status" value="1"/>
</dbReference>
<feature type="domain" description="DUF7054" evidence="2">
    <location>
        <begin position="80"/>
        <end position="145"/>
    </location>
</feature>
<accession>A0A8J5EYT6</accession>
<reference evidence="3 4" key="1">
    <citation type="submission" date="2020-08" db="EMBL/GenBank/DDBJ databases">
        <title>Plant Genome Project.</title>
        <authorList>
            <person name="Zhang R.-G."/>
        </authorList>
    </citation>
    <scope>NUCLEOTIDE SEQUENCE [LARGE SCALE GENOMIC DNA]</scope>
    <source>
        <tissue evidence="3">Rhizome</tissue>
    </source>
</reference>
<name>A0A8J5EYT6_ZINOF</name>
<evidence type="ECO:0000256" key="1">
    <source>
        <dbReference type="SAM" id="MobiDB-lite"/>
    </source>
</evidence>
<evidence type="ECO:0000259" key="2">
    <source>
        <dbReference type="Pfam" id="PF23156"/>
    </source>
</evidence>
<dbReference type="Proteomes" id="UP000734854">
    <property type="component" value="Unassembled WGS sequence"/>
</dbReference>
<feature type="compositionally biased region" description="Low complexity" evidence="1">
    <location>
        <begin position="1"/>
        <end position="19"/>
    </location>
</feature>
<evidence type="ECO:0000313" key="4">
    <source>
        <dbReference type="Proteomes" id="UP000734854"/>
    </source>
</evidence>
<dbReference type="InterPro" id="IPR055482">
    <property type="entry name" value="DUF7054"/>
</dbReference>
<dbReference type="InterPro" id="IPR040358">
    <property type="entry name" value="At4g22758-like"/>
</dbReference>
<feature type="compositionally biased region" description="Low complexity" evidence="1">
    <location>
        <begin position="38"/>
        <end position="50"/>
    </location>
</feature>
<organism evidence="3 4">
    <name type="scientific">Zingiber officinale</name>
    <name type="common">Ginger</name>
    <name type="synonym">Amomum zingiber</name>
    <dbReference type="NCBI Taxonomy" id="94328"/>
    <lineage>
        <taxon>Eukaryota</taxon>
        <taxon>Viridiplantae</taxon>
        <taxon>Streptophyta</taxon>
        <taxon>Embryophyta</taxon>
        <taxon>Tracheophyta</taxon>
        <taxon>Spermatophyta</taxon>
        <taxon>Magnoliopsida</taxon>
        <taxon>Liliopsida</taxon>
        <taxon>Zingiberales</taxon>
        <taxon>Zingiberaceae</taxon>
        <taxon>Zingiber</taxon>
    </lineage>
</organism>
<dbReference type="AlphaFoldDB" id="A0A8J5EYT6"/>
<dbReference type="EMBL" id="JACMSC010000018">
    <property type="protein sequence ID" value="KAG6477624.1"/>
    <property type="molecule type" value="Genomic_DNA"/>
</dbReference>
<comment type="caution">
    <text evidence="3">The sequence shown here is derived from an EMBL/GenBank/DDBJ whole genome shotgun (WGS) entry which is preliminary data.</text>
</comment>
<keyword evidence="4" id="KW-1185">Reference proteome</keyword>
<dbReference type="Pfam" id="PF23156">
    <property type="entry name" value="DUF7054"/>
    <property type="match status" value="1"/>
</dbReference>
<gene>
    <name evidence="3" type="ORF">ZIOFF_066892</name>
</gene>